<organism evidence="3 4">
    <name type="scientific">Streptomyces antimycoticus</name>
    <dbReference type="NCBI Taxonomy" id="68175"/>
    <lineage>
        <taxon>Bacteria</taxon>
        <taxon>Bacillati</taxon>
        <taxon>Actinomycetota</taxon>
        <taxon>Actinomycetes</taxon>
        <taxon>Kitasatosporales</taxon>
        <taxon>Streptomycetaceae</taxon>
        <taxon>Streptomyces</taxon>
        <taxon>Streptomyces violaceusniger group</taxon>
    </lineage>
</organism>
<reference evidence="3 4" key="1">
    <citation type="journal article" date="2020" name="Int. J. Syst. Evol. Microbiol.">
        <title>Reclassification of Streptomyces castelarensis and Streptomyces sporoclivatus as later heterotypic synonyms of Streptomyces antimycoticus.</title>
        <authorList>
            <person name="Komaki H."/>
            <person name="Tamura T."/>
        </authorList>
    </citation>
    <scope>NUCLEOTIDE SEQUENCE [LARGE SCALE GENOMIC DNA]</scope>
    <source>
        <strain evidence="3 4">NBRC 100767</strain>
    </source>
</reference>
<accession>A0A499V499</accession>
<evidence type="ECO:0000313" key="3">
    <source>
        <dbReference type="EMBL" id="BBJ47218.1"/>
    </source>
</evidence>
<dbReference type="Pfam" id="PF02426">
    <property type="entry name" value="MIase"/>
    <property type="match status" value="1"/>
</dbReference>
<dbReference type="Proteomes" id="UP000463951">
    <property type="component" value="Chromosome"/>
</dbReference>
<feature type="region of interest" description="Disordered" evidence="1">
    <location>
        <begin position="138"/>
        <end position="171"/>
    </location>
</feature>
<evidence type="ECO:0000313" key="4">
    <source>
        <dbReference type="Proteomes" id="UP000463951"/>
    </source>
</evidence>
<dbReference type="SUPFAM" id="SSF54909">
    <property type="entry name" value="Dimeric alpha+beta barrel"/>
    <property type="match status" value="1"/>
</dbReference>
<feature type="region of interest" description="Disordered" evidence="1">
    <location>
        <begin position="190"/>
        <end position="210"/>
    </location>
</feature>
<name>A0A499V499_9ACTN</name>
<evidence type="ECO:0000259" key="2">
    <source>
        <dbReference type="Pfam" id="PF02426"/>
    </source>
</evidence>
<evidence type="ECO:0000256" key="1">
    <source>
        <dbReference type="SAM" id="MobiDB-lite"/>
    </source>
</evidence>
<dbReference type="Gene3D" id="3.30.70.1060">
    <property type="entry name" value="Dimeric alpha+beta barrel"/>
    <property type="match status" value="1"/>
</dbReference>
<sequence length="210" mass="22822">MPQGTDPAEVSRRRADESVRAEELASTGHLVRLWRPVGELRSIGVWRADSEADLRAKVLGTLPLRPWMTAMATAVQPHPNDPGPTGWMCRSGTWVTGAVRGVPERVEGLRVRCGWRYLPPAPKRPSLIRRNADERSHPGELIPFDVKTPGRIPGDGGGHKTLGRAAGRTKSLGRCGGRCPRWSVRPAPGEFGCAFRTPQAGGSGDAEREE</sequence>
<proteinExistence type="predicted"/>
<dbReference type="InterPro" id="IPR011008">
    <property type="entry name" value="Dimeric_a/b-barrel"/>
</dbReference>
<feature type="domain" description="Muconolactone isomerase" evidence="2">
    <location>
        <begin position="1"/>
        <end position="81"/>
    </location>
</feature>
<dbReference type="InterPro" id="IPR026029">
    <property type="entry name" value="MLI_dom"/>
</dbReference>
<dbReference type="AlphaFoldDB" id="A0A499V499"/>
<dbReference type="EMBL" id="AP019620">
    <property type="protein sequence ID" value="BBJ47218.1"/>
    <property type="molecule type" value="Genomic_DNA"/>
</dbReference>
<gene>
    <name evidence="3" type="ORF">SSPO_099360</name>
</gene>
<protein>
    <recommendedName>
        <fullName evidence="2">Muconolactone isomerase domain-containing protein</fullName>
    </recommendedName>
</protein>